<dbReference type="AlphaFoldDB" id="A0A183TJP0"/>
<keyword evidence="2" id="KW-1185">Reference proteome</keyword>
<name>A0A183TJP0_SCHSO</name>
<evidence type="ECO:0000313" key="1">
    <source>
        <dbReference type="EMBL" id="VDM03074.1"/>
    </source>
</evidence>
<accession>A0A183TJP0</accession>
<evidence type="ECO:0000313" key="2">
    <source>
        <dbReference type="Proteomes" id="UP000275846"/>
    </source>
</evidence>
<dbReference type="OrthoDB" id="6273256at2759"/>
<dbReference type="WBParaSite" id="SSLN_0001732301-mRNA-1">
    <property type="protein sequence ID" value="SSLN_0001732301-mRNA-1"/>
    <property type="gene ID" value="SSLN_0001732301"/>
</dbReference>
<gene>
    <name evidence="1" type="ORF">SSLN_LOCUS16688</name>
</gene>
<organism evidence="3">
    <name type="scientific">Schistocephalus solidus</name>
    <name type="common">Tapeworm</name>
    <dbReference type="NCBI Taxonomy" id="70667"/>
    <lineage>
        <taxon>Eukaryota</taxon>
        <taxon>Metazoa</taxon>
        <taxon>Spiralia</taxon>
        <taxon>Lophotrochozoa</taxon>
        <taxon>Platyhelminthes</taxon>
        <taxon>Cestoda</taxon>
        <taxon>Eucestoda</taxon>
        <taxon>Diphyllobothriidea</taxon>
        <taxon>Diphyllobothriidae</taxon>
        <taxon>Schistocephalus</taxon>
    </lineage>
</organism>
<reference evidence="1 2" key="2">
    <citation type="submission" date="2018-11" db="EMBL/GenBank/DDBJ databases">
        <authorList>
            <consortium name="Pathogen Informatics"/>
        </authorList>
    </citation>
    <scope>NUCLEOTIDE SEQUENCE [LARGE SCALE GENOMIC DNA]</scope>
    <source>
        <strain evidence="1 2">NST_G2</strain>
    </source>
</reference>
<reference evidence="3" key="1">
    <citation type="submission" date="2016-06" db="UniProtKB">
        <authorList>
            <consortium name="WormBaseParasite"/>
        </authorList>
    </citation>
    <scope>IDENTIFICATION</scope>
</reference>
<protein>
    <submittedName>
        <fullName evidence="1 3">Uncharacterized protein</fullName>
    </submittedName>
</protein>
<proteinExistence type="predicted"/>
<dbReference type="Proteomes" id="UP000275846">
    <property type="component" value="Unassembled WGS sequence"/>
</dbReference>
<sequence>MYISSPGLAFNPKWGKASDLLAFDFFNGTDSRTKATKDEHGKFWRKPATWNIETVNHTAPLHTRLTLDALSRHSRSRRFTPLPSARIAAKRVEAREYCREITQTLRSRAHTLLKKATFTRSRLVSLASWLISPAVQSGNKSSTEHKTRNFLQTIFNALNNVVNTTYNVVAVERRKNAAAKSAKGIHRPALWKGGGRQPKFPNSTWSTSWTRRHKDTFEVHINTRAELSGLLYELRRDRRVAVLDFYRTVQRRLNWSEERQKVWLMNGTLPALIDELHAPSLKGRDFADENLYSARHFLRSFIRLSTDRTKLPIGEAFSALVNRTMTTIEEGMVPTVDREFYRPKCEFTDYGD</sequence>
<evidence type="ECO:0000313" key="3">
    <source>
        <dbReference type="WBParaSite" id="SSLN_0001732301-mRNA-1"/>
    </source>
</evidence>
<dbReference type="EMBL" id="UYSU01041405">
    <property type="protein sequence ID" value="VDM03074.1"/>
    <property type="molecule type" value="Genomic_DNA"/>
</dbReference>